<dbReference type="AlphaFoldDB" id="A0A9N9C8B4"/>
<dbReference type="EMBL" id="CAJVPP010002193">
    <property type="protein sequence ID" value="CAG8591179.1"/>
    <property type="molecule type" value="Genomic_DNA"/>
</dbReference>
<evidence type="ECO:0000313" key="2">
    <source>
        <dbReference type="Proteomes" id="UP000789375"/>
    </source>
</evidence>
<name>A0A9N9C8B4_FUNMO</name>
<organism evidence="1 2">
    <name type="scientific">Funneliformis mosseae</name>
    <name type="common">Endomycorrhizal fungus</name>
    <name type="synonym">Glomus mosseae</name>
    <dbReference type="NCBI Taxonomy" id="27381"/>
    <lineage>
        <taxon>Eukaryota</taxon>
        <taxon>Fungi</taxon>
        <taxon>Fungi incertae sedis</taxon>
        <taxon>Mucoromycota</taxon>
        <taxon>Glomeromycotina</taxon>
        <taxon>Glomeromycetes</taxon>
        <taxon>Glomerales</taxon>
        <taxon>Glomeraceae</taxon>
        <taxon>Funneliformis</taxon>
    </lineage>
</organism>
<sequence length="43" mass="4610">MLCKALNGNSSDDSSKISLVAVSTLSVSQFPYLSLSDSDERDE</sequence>
<reference evidence="1" key="1">
    <citation type="submission" date="2021-06" db="EMBL/GenBank/DDBJ databases">
        <authorList>
            <person name="Kallberg Y."/>
            <person name="Tangrot J."/>
            <person name="Rosling A."/>
        </authorList>
    </citation>
    <scope>NUCLEOTIDE SEQUENCE</scope>
    <source>
        <strain evidence="1">87-6 pot B 2015</strain>
    </source>
</reference>
<gene>
    <name evidence="1" type="ORF">FMOSSE_LOCUS8448</name>
</gene>
<keyword evidence="2" id="KW-1185">Reference proteome</keyword>
<comment type="caution">
    <text evidence="1">The sequence shown here is derived from an EMBL/GenBank/DDBJ whole genome shotgun (WGS) entry which is preliminary data.</text>
</comment>
<accession>A0A9N9C8B4</accession>
<protein>
    <submittedName>
        <fullName evidence="1">9554_t:CDS:1</fullName>
    </submittedName>
</protein>
<evidence type="ECO:0000313" key="1">
    <source>
        <dbReference type="EMBL" id="CAG8591179.1"/>
    </source>
</evidence>
<dbReference type="Proteomes" id="UP000789375">
    <property type="component" value="Unassembled WGS sequence"/>
</dbReference>
<proteinExistence type="predicted"/>